<accession>A0ABT2MW36</accession>
<dbReference type="Proteomes" id="UP001525890">
    <property type="component" value="Unassembled WGS sequence"/>
</dbReference>
<evidence type="ECO:0000313" key="2">
    <source>
        <dbReference type="EMBL" id="MCT7968949.1"/>
    </source>
</evidence>
<gene>
    <name evidence="2" type="ORF">NG799_21800</name>
</gene>
<keyword evidence="1" id="KW-0472">Membrane</keyword>
<keyword evidence="1" id="KW-1133">Transmembrane helix</keyword>
<feature type="transmembrane region" description="Helical" evidence="1">
    <location>
        <begin position="52"/>
        <end position="85"/>
    </location>
</feature>
<dbReference type="EMBL" id="JAMXFF010000040">
    <property type="protein sequence ID" value="MCT7968949.1"/>
    <property type="molecule type" value="Genomic_DNA"/>
</dbReference>
<dbReference type="RefSeq" id="WP_368008429.1">
    <property type="nucleotide sequence ID" value="NZ_JAMXFF010000040.1"/>
</dbReference>
<keyword evidence="1" id="KW-0812">Transmembrane</keyword>
<comment type="caution">
    <text evidence="2">The sequence shown here is derived from an EMBL/GenBank/DDBJ whole genome shotgun (WGS) entry which is preliminary data.</text>
</comment>
<organism evidence="2 3">
    <name type="scientific">Laspinema palackyanum D2a</name>
    <dbReference type="NCBI Taxonomy" id="2953684"/>
    <lineage>
        <taxon>Bacteria</taxon>
        <taxon>Bacillati</taxon>
        <taxon>Cyanobacteriota</taxon>
        <taxon>Cyanophyceae</taxon>
        <taxon>Oscillatoriophycideae</taxon>
        <taxon>Oscillatoriales</taxon>
        <taxon>Laspinemataceae</taxon>
        <taxon>Laspinema</taxon>
        <taxon>Laspinema palackyanum</taxon>
    </lineage>
</organism>
<proteinExistence type="predicted"/>
<reference evidence="2 3" key="1">
    <citation type="journal article" date="2022" name="Front. Microbiol.">
        <title>High genomic differentiation and limited gene flow indicate recent cryptic speciation within the genus Laspinema (cyanobacteria).</title>
        <authorList>
            <person name="Stanojkovic A."/>
            <person name="Skoupy S."/>
            <person name="Skaloud P."/>
            <person name="Dvorak P."/>
        </authorList>
    </citation>
    <scope>NUCLEOTIDE SEQUENCE [LARGE SCALE GENOMIC DNA]</scope>
    <source>
        <strain evidence="2 3">D2a</strain>
    </source>
</reference>
<evidence type="ECO:0000313" key="3">
    <source>
        <dbReference type="Proteomes" id="UP001525890"/>
    </source>
</evidence>
<sequence length="318" mass="36794">MKKYPLILIPSVLKSAKFAVPPSPVFNEQPPAGPEPEPQLLDETSIGIELGLLAFICFIFLILGGIHVVFIILSVFIGLFGRILIEIQILEDKKSYPKRHHQWQLEVEKYSKLEKVYLQRKTEHKQKVAEATGPAKVTEFRLNAIQEVLREIHVYSHNGINTSVNQGPCEKIIKNKLSQYFPGEIHTCLAFKIPNYEYPYTTDCAYVNSRSNISIDIEVDEPYIYSSKEPYHYINSWTDEKRNEFFLERNWIVIRFAEEQVARWPLSCCKVVATTINELTGQPIPETLASQPDLPRIKRWTEAEAKEMAYNNFRNTYL</sequence>
<evidence type="ECO:0000256" key="1">
    <source>
        <dbReference type="SAM" id="Phobius"/>
    </source>
</evidence>
<keyword evidence="3" id="KW-1185">Reference proteome</keyword>
<protein>
    <submittedName>
        <fullName evidence="2">Uncharacterized protein</fullName>
    </submittedName>
</protein>
<name>A0ABT2MW36_9CYAN</name>